<dbReference type="Gene3D" id="3.40.30.10">
    <property type="entry name" value="Glutaredoxin"/>
    <property type="match status" value="1"/>
</dbReference>
<dbReference type="InterPro" id="IPR013766">
    <property type="entry name" value="Thioredoxin_domain"/>
</dbReference>
<dbReference type="InterPro" id="IPR036249">
    <property type="entry name" value="Thioredoxin-like_sf"/>
</dbReference>
<dbReference type="SUPFAM" id="SSF52833">
    <property type="entry name" value="Thioredoxin-like"/>
    <property type="match status" value="1"/>
</dbReference>
<reference evidence="3" key="1">
    <citation type="submission" date="2015-03" db="EMBL/GenBank/DDBJ databases">
        <title>Pseudomonas frederiksbergensis hydrocarbon degrader.</title>
        <authorList>
            <person name="Brown L.M."/>
            <person name="Ruiz O.N."/>
            <person name="Mueller S."/>
            <person name="Gunasekera T.S."/>
        </authorList>
    </citation>
    <scope>NUCLEOTIDE SEQUENCE [LARGE SCALE GENOMIC DNA]</scope>
    <source>
        <strain evidence="3">SI8</strain>
    </source>
</reference>
<comment type="caution">
    <text evidence="2">The sequence shown here is derived from an EMBL/GenBank/DDBJ whole genome shotgun (WGS) entry which is preliminary data.</text>
</comment>
<name>A0A0B1YVI5_9PSED</name>
<dbReference type="Proteomes" id="UP000030949">
    <property type="component" value="Unassembled WGS sequence"/>
</dbReference>
<accession>A0A0B1YVI5</accession>
<proteinExistence type="predicted"/>
<evidence type="ECO:0000259" key="1">
    <source>
        <dbReference type="Pfam" id="PF00085"/>
    </source>
</evidence>
<dbReference type="Pfam" id="PF00085">
    <property type="entry name" value="Thioredoxin"/>
    <property type="match status" value="1"/>
</dbReference>
<gene>
    <name evidence="2" type="ORF">JZ00_22890</name>
</gene>
<organism evidence="2 3">
    <name type="scientific">Pseudomonas frederiksbergensis</name>
    <dbReference type="NCBI Taxonomy" id="104087"/>
    <lineage>
        <taxon>Bacteria</taxon>
        <taxon>Pseudomonadati</taxon>
        <taxon>Pseudomonadota</taxon>
        <taxon>Gammaproteobacteria</taxon>
        <taxon>Pseudomonadales</taxon>
        <taxon>Pseudomonadaceae</taxon>
        <taxon>Pseudomonas</taxon>
    </lineage>
</organism>
<feature type="domain" description="Thioredoxin" evidence="1">
    <location>
        <begin position="3"/>
        <end position="100"/>
    </location>
</feature>
<protein>
    <recommendedName>
        <fullName evidence="1">Thioredoxin domain-containing protein</fullName>
    </recommendedName>
</protein>
<dbReference type="OrthoDB" id="7029235at2"/>
<sequence>MSVITIDDETFTVEVHQSKIPVVLAFISDNKASGRMKDVLDELAQDLGGKVKVAQKKFEATGMLEKNYDVQSAPTTLLIQTETVVGQYSSDWFKNKIESSLNL</sequence>
<dbReference type="EMBL" id="JQGJ01000018">
    <property type="protein sequence ID" value="KHK62405.1"/>
    <property type="molecule type" value="Genomic_DNA"/>
</dbReference>
<evidence type="ECO:0000313" key="2">
    <source>
        <dbReference type="EMBL" id="KHK62405.1"/>
    </source>
</evidence>
<dbReference type="AlphaFoldDB" id="A0A0B1YVI5"/>
<evidence type="ECO:0000313" key="3">
    <source>
        <dbReference type="Proteomes" id="UP000030949"/>
    </source>
</evidence>
<dbReference type="RefSeq" id="WP_039593485.1">
    <property type="nucleotide sequence ID" value="NZ_JQGJ02000016.1"/>
</dbReference>